<reference evidence="10 11" key="1">
    <citation type="journal article" date="2023" name="Arcadia Sci">
        <title>De novo assembly of a long-read Amblyomma americanum tick genome.</title>
        <authorList>
            <person name="Chou S."/>
            <person name="Poskanzer K.E."/>
            <person name="Rollins M."/>
            <person name="Thuy-Boun P.S."/>
        </authorList>
    </citation>
    <scope>NUCLEOTIDE SEQUENCE [LARGE SCALE GENOMIC DNA]</scope>
    <source>
        <strain evidence="10">F_SG_1</strain>
        <tissue evidence="10">Salivary glands</tissue>
    </source>
</reference>
<evidence type="ECO:0000256" key="7">
    <source>
        <dbReference type="ARBA" id="ARBA00023049"/>
    </source>
</evidence>
<dbReference type="EMBL" id="JARKHS020026857">
    <property type="protein sequence ID" value="KAK8765939.1"/>
    <property type="molecule type" value="Genomic_DNA"/>
</dbReference>
<dbReference type="GO" id="GO:0004222">
    <property type="term" value="F:metalloendopeptidase activity"/>
    <property type="evidence" value="ECO:0007669"/>
    <property type="project" value="InterPro"/>
</dbReference>
<keyword evidence="6" id="KW-0862">Zinc</keyword>
<evidence type="ECO:0000313" key="10">
    <source>
        <dbReference type="EMBL" id="KAK8765939.1"/>
    </source>
</evidence>
<evidence type="ECO:0008006" key="12">
    <source>
        <dbReference type="Google" id="ProtNLM"/>
    </source>
</evidence>
<keyword evidence="7" id="KW-0482">Metalloprotease</keyword>
<dbReference type="Pfam" id="PF01431">
    <property type="entry name" value="Peptidase_M13"/>
    <property type="match status" value="1"/>
</dbReference>
<protein>
    <recommendedName>
        <fullName evidence="12">M13 family peptidase</fullName>
    </recommendedName>
</protein>
<dbReference type="InterPro" id="IPR000718">
    <property type="entry name" value="Peptidase_M13"/>
</dbReference>
<dbReference type="SUPFAM" id="SSF55486">
    <property type="entry name" value="Metalloproteases ('zincins'), catalytic domain"/>
    <property type="match status" value="1"/>
</dbReference>
<dbReference type="InterPro" id="IPR042089">
    <property type="entry name" value="Peptidase_M13_dom_2"/>
</dbReference>
<dbReference type="InterPro" id="IPR018497">
    <property type="entry name" value="Peptidase_M13_C"/>
</dbReference>
<evidence type="ECO:0000313" key="11">
    <source>
        <dbReference type="Proteomes" id="UP001321473"/>
    </source>
</evidence>
<feature type="domain" description="Peptidase M13 N-terminal" evidence="9">
    <location>
        <begin position="47"/>
        <end position="332"/>
    </location>
</feature>
<evidence type="ECO:0000256" key="1">
    <source>
        <dbReference type="ARBA" id="ARBA00001947"/>
    </source>
</evidence>
<comment type="cofactor">
    <cofactor evidence="1">
        <name>Zn(2+)</name>
        <dbReference type="ChEBI" id="CHEBI:29105"/>
    </cofactor>
</comment>
<keyword evidence="5" id="KW-0378">Hydrolase</keyword>
<evidence type="ECO:0000256" key="4">
    <source>
        <dbReference type="ARBA" id="ARBA00022723"/>
    </source>
</evidence>
<evidence type="ECO:0000256" key="6">
    <source>
        <dbReference type="ARBA" id="ARBA00022833"/>
    </source>
</evidence>
<name>A0AAQ4DTZ9_AMBAM</name>
<proteinExistence type="inferred from homology"/>
<dbReference type="PROSITE" id="PS51885">
    <property type="entry name" value="NEPRILYSIN"/>
    <property type="match status" value="1"/>
</dbReference>
<sequence length="593" mass="67550">MALRSAEIAIAELEKDILRMGRPARLFYSCTGAGRMRSHNLEQFLLLKRNVGLLWPEEHKPSVHPVEVMINLAINWNMNFLFDVRGLPNTTDAPPALLMTTGRLGVSWRYRYQTDPMSPEQYRDYVNRTNEALGVDTEQWDHRELQRLERSIVEAKIQIIQSDHHQEWFPLGSLDAFVPSAKEGFWIEILNKHFKGDINWTSDQFFVLQDVRILETVSRLLTAHGPEELHVGLSWIFIQSHLWAVLGMPKLMFPENTEKMKKYGCLEYVDSYFGLLSVREHIARRYREPDVKDFLESINRTIIAMLDSLALASNDVGAEVAIRKIAAMKINVLPAAEFFSDQELEKLYRSFPRLTNTIFVANLISLSRLHRRLLFDKNYPNVYGRRMVSNYGQSIYVYPRNYLEIPLLTLEPPMYYTRAAFAINYAGLGATTARDMIRAFDSRGVAVGEAGSSDQWWGASLSASYKRWLECSGSVLPGDVNRSEAADTSERLIMSVPALEVAFGAYRSAASRDTVELGSVMLGDLVDYTPDQIFFITYCHMLCALGNGTFDGDEDECTYAAKNFEPFAEAFACPVDSPMNPPRKCPFFLPSQQ</sequence>
<dbReference type="PANTHER" id="PTHR11733:SF241">
    <property type="entry name" value="GH26575P-RELATED"/>
    <property type="match status" value="1"/>
</dbReference>
<feature type="domain" description="Peptidase M13 C-terminal" evidence="8">
    <location>
        <begin position="396"/>
        <end position="585"/>
    </location>
</feature>
<dbReference type="AlphaFoldDB" id="A0AAQ4DTZ9"/>
<evidence type="ECO:0000256" key="5">
    <source>
        <dbReference type="ARBA" id="ARBA00022801"/>
    </source>
</evidence>
<keyword evidence="11" id="KW-1185">Reference proteome</keyword>
<dbReference type="GO" id="GO:0046872">
    <property type="term" value="F:metal ion binding"/>
    <property type="evidence" value="ECO:0007669"/>
    <property type="project" value="UniProtKB-KW"/>
</dbReference>
<accession>A0AAQ4DTZ9</accession>
<dbReference type="GO" id="GO:0016485">
    <property type="term" value="P:protein processing"/>
    <property type="evidence" value="ECO:0007669"/>
    <property type="project" value="TreeGrafter"/>
</dbReference>
<comment type="caution">
    <text evidence="10">The sequence shown here is derived from an EMBL/GenBank/DDBJ whole genome shotgun (WGS) entry which is preliminary data.</text>
</comment>
<dbReference type="PANTHER" id="PTHR11733">
    <property type="entry name" value="ZINC METALLOPROTEASE FAMILY M13 NEPRILYSIN-RELATED"/>
    <property type="match status" value="1"/>
</dbReference>
<evidence type="ECO:0000256" key="2">
    <source>
        <dbReference type="ARBA" id="ARBA00007357"/>
    </source>
</evidence>
<evidence type="ECO:0000259" key="9">
    <source>
        <dbReference type="Pfam" id="PF05649"/>
    </source>
</evidence>
<organism evidence="10 11">
    <name type="scientific">Amblyomma americanum</name>
    <name type="common">Lone star tick</name>
    <dbReference type="NCBI Taxonomy" id="6943"/>
    <lineage>
        <taxon>Eukaryota</taxon>
        <taxon>Metazoa</taxon>
        <taxon>Ecdysozoa</taxon>
        <taxon>Arthropoda</taxon>
        <taxon>Chelicerata</taxon>
        <taxon>Arachnida</taxon>
        <taxon>Acari</taxon>
        <taxon>Parasitiformes</taxon>
        <taxon>Ixodida</taxon>
        <taxon>Ixodoidea</taxon>
        <taxon>Ixodidae</taxon>
        <taxon>Amblyomminae</taxon>
        <taxon>Amblyomma</taxon>
    </lineage>
</organism>
<evidence type="ECO:0000256" key="3">
    <source>
        <dbReference type="ARBA" id="ARBA00022670"/>
    </source>
</evidence>
<dbReference type="GO" id="GO:0005886">
    <property type="term" value="C:plasma membrane"/>
    <property type="evidence" value="ECO:0007669"/>
    <property type="project" value="TreeGrafter"/>
</dbReference>
<keyword evidence="4" id="KW-0479">Metal-binding</keyword>
<dbReference type="Pfam" id="PF05649">
    <property type="entry name" value="Peptidase_M13_N"/>
    <property type="match status" value="1"/>
</dbReference>
<gene>
    <name evidence="10" type="ORF">V5799_007287</name>
</gene>
<dbReference type="InterPro" id="IPR008753">
    <property type="entry name" value="Peptidase_M13_N"/>
</dbReference>
<keyword evidence="3" id="KW-0645">Protease</keyword>
<dbReference type="Gene3D" id="1.10.1380.10">
    <property type="entry name" value="Neutral endopeptidase , domain2"/>
    <property type="match status" value="1"/>
</dbReference>
<comment type="similarity">
    <text evidence="2">Belongs to the peptidase M13 family.</text>
</comment>
<dbReference type="Proteomes" id="UP001321473">
    <property type="component" value="Unassembled WGS sequence"/>
</dbReference>
<dbReference type="InterPro" id="IPR024079">
    <property type="entry name" value="MetalloPept_cat_dom_sf"/>
</dbReference>
<evidence type="ECO:0000259" key="8">
    <source>
        <dbReference type="Pfam" id="PF01431"/>
    </source>
</evidence>
<dbReference type="Gene3D" id="3.40.390.10">
    <property type="entry name" value="Collagenase (Catalytic Domain)"/>
    <property type="match status" value="1"/>
</dbReference>